<dbReference type="Pfam" id="PF05193">
    <property type="entry name" value="Peptidase_M16_C"/>
    <property type="match status" value="2"/>
</dbReference>
<evidence type="ECO:0000256" key="2">
    <source>
        <dbReference type="ARBA" id="ARBA00007261"/>
    </source>
</evidence>
<keyword evidence="7" id="KW-0482">Metalloprotease</keyword>
<comment type="similarity">
    <text evidence="2 8">Belongs to the peptidase M16 family.</text>
</comment>
<dbReference type="PANTHER" id="PTHR43690:SF34">
    <property type="entry name" value="ZINC PROTEASE PQQL-LIKE"/>
    <property type="match status" value="1"/>
</dbReference>
<evidence type="ECO:0000259" key="11">
    <source>
        <dbReference type="Pfam" id="PF05193"/>
    </source>
</evidence>
<name>A0A1G7HF40_9BACT</name>
<dbReference type="InterPro" id="IPR050626">
    <property type="entry name" value="Peptidase_M16"/>
</dbReference>
<dbReference type="AlphaFoldDB" id="A0A1G7HF40"/>
<dbReference type="Proteomes" id="UP000198748">
    <property type="component" value="Unassembled WGS sequence"/>
</dbReference>
<dbReference type="GO" id="GO:0006508">
    <property type="term" value="P:proteolysis"/>
    <property type="evidence" value="ECO:0007669"/>
    <property type="project" value="UniProtKB-KW"/>
</dbReference>
<keyword evidence="6" id="KW-0862">Zinc</keyword>
<evidence type="ECO:0000256" key="7">
    <source>
        <dbReference type="ARBA" id="ARBA00023049"/>
    </source>
</evidence>
<dbReference type="PANTHER" id="PTHR43690">
    <property type="entry name" value="NARDILYSIN"/>
    <property type="match status" value="1"/>
</dbReference>
<reference evidence="13" key="1">
    <citation type="submission" date="2016-10" db="EMBL/GenBank/DDBJ databases">
        <authorList>
            <person name="Varghese N."/>
            <person name="Submissions S."/>
        </authorList>
    </citation>
    <scope>NUCLEOTIDE SEQUENCE [LARGE SCALE GENOMIC DNA]</scope>
    <source>
        <strain evidence="13">DSM 25329</strain>
    </source>
</reference>
<feature type="domain" description="Peptidase M16 C-terminal" evidence="11">
    <location>
        <begin position="688"/>
        <end position="862"/>
    </location>
</feature>
<dbReference type="SUPFAM" id="SSF63411">
    <property type="entry name" value="LuxS/MPP-like metallohydrolase"/>
    <property type="match status" value="4"/>
</dbReference>
<dbReference type="GO" id="GO:0004222">
    <property type="term" value="F:metalloendopeptidase activity"/>
    <property type="evidence" value="ECO:0007669"/>
    <property type="project" value="InterPro"/>
</dbReference>
<evidence type="ECO:0000256" key="8">
    <source>
        <dbReference type="RuleBase" id="RU004447"/>
    </source>
</evidence>
<keyword evidence="4" id="KW-0479">Metal-binding</keyword>
<evidence type="ECO:0000256" key="6">
    <source>
        <dbReference type="ARBA" id="ARBA00022833"/>
    </source>
</evidence>
<feature type="signal peptide" evidence="9">
    <location>
        <begin position="1"/>
        <end position="23"/>
    </location>
</feature>
<proteinExistence type="inferred from homology"/>
<dbReference type="InterPro" id="IPR007863">
    <property type="entry name" value="Peptidase_M16_C"/>
</dbReference>
<evidence type="ECO:0000256" key="9">
    <source>
        <dbReference type="SAM" id="SignalP"/>
    </source>
</evidence>
<dbReference type="Pfam" id="PF00675">
    <property type="entry name" value="Peptidase_M16"/>
    <property type="match status" value="1"/>
</dbReference>
<comment type="cofactor">
    <cofactor evidence="1">
        <name>Zn(2+)</name>
        <dbReference type="ChEBI" id="CHEBI:29105"/>
    </cofactor>
</comment>
<dbReference type="InterPro" id="IPR011765">
    <property type="entry name" value="Pept_M16_N"/>
</dbReference>
<keyword evidence="5" id="KW-0378">Hydrolase</keyword>
<gene>
    <name evidence="12" type="ORF">SAMN04487996_108141</name>
</gene>
<feature type="chain" id="PRO_5011585838" evidence="9">
    <location>
        <begin position="24"/>
        <end position="936"/>
    </location>
</feature>
<evidence type="ECO:0000256" key="4">
    <source>
        <dbReference type="ARBA" id="ARBA00022723"/>
    </source>
</evidence>
<feature type="domain" description="Peptidase M16 C-terminal" evidence="11">
    <location>
        <begin position="209"/>
        <end position="389"/>
    </location>
</feature>
<evidence type="ECO:0000259" key="10">
    <source>
        <dbReference type="Pfam" id="PF00675"/>
    </source>
</evidence>
<keyword evidence="9" id="KW-0732">Signal</keyword>
<dbReference type="InterPro" id="IPR001431">
    <property type="entry name" value="Pept_M16_Zn_BS"/>
</dbReference>
<organism evidence="12 13">
    <name type="scientific">Dyadobacter soli</name>
    <dbReference type="NCBI Taxonomy" id="659014"/>
    <lineage>
        <taxon>Bacteria</taxon>
        <taxon>Pseudomonadati</taxon>
        <taxon>Bacteroidota</taxon>
        <taxon>Cytophagia</taxon>
        <taxon>Cytophagales</taxon>
        <taxon>Spirosomataceae</taxon>
        <taxon>Dyadobacter</taxon>
    </lineage>
</organism>
<dbReference type="Gene3D" id="3.30.830.10">
    <property type="entry name" value="Metalloenzyme, LuxS/M16 peptidase-like"/>
    <property type="match status" value="4"/>
</dbReference>
<dbReference type="STRING" id="659014.SAMN04487996_108141"/>
<evidence type="ECO:0000256" key="3">
    <source>
        <dbReference type="ARBA" id="ARBA00022670"/>
    </source>
</evidence>
<keyword evidence="3 12" id="KW-0645">Protease</keyword>
<dbReference type="GO" id="GO:0046872">
    <property type="term" value="F:metal ion binding"/>
    <property type="evidence" value="ECO:0007669"/>
    <property type="project" value="UniProtKB-KW"/>
</dbReference>
<dbReference type="OrthoDB" id="9811314at2"/>
<dbReference type="EMBL" id="FNAN01000008">
    <property type="protein sequence ID" value="SDE99107.1"/>
    <property type="molecule type" value="Genomic_DNA"/>
</dbReference>
<dbReference type="RefSeq" id="WP_090151090.1">
    <property type="nucleotide sequence ID" value="NZ_FNAN01000008.1"/>
</dbReference>
<sequence length="936" mass="104663">MKKAFIALCLAGWGVVSVATVHAQGLSTQKIPLDPSVKTGKLKNGITYYIKKNAEPKNRAELRLAVKAGSVLETDAQQGLAHFMEHMNFNGTTHFPKNELVNFLQKTGVRFGADLNAYTGFDETVYMLPIPTDSAGLLEKGIQVLEDWANGALLDPSEIEKERGVVLEESRMGRGAQQRMRDKFLKVILNNSRYAERLPIGKDSILKSFKPETIKAFYQDWYRPDLMAVIAVGDFDVAKVEALITQKFGSIKPPVNPKKRIRYDIPLDGSTKVAIVTDSEYPQNLIQLIYKQPSVKEKSLQDVRNDFAQELYNAMMGQRMQELTQKANPPFLYGASQYGDFLGNLDSYTSIALAKDAASMKTALTTLLEENARVQKFGFTQPELDRAKKDFYNAVEEDYKERDKTKSANHVQEYLNHFLHEKAFMGAEAYFEFVKKHLDGVTLAEINGLAKKYITDKNRAVVIMGPEKSKDALPTEAEIRTLLNEAGKDVTAYVDDVVDAPLLKAEPTPGKITSEKTLDKLGVTELTLSNGVKVLLKPTDFKNDEILIKATAKGGYSLFPDERETGIFTSYLVQSGGVGPYNQTQLQKFLAGKTASAGPYVSELTEGIGGNTNPKDLETTMQLIYAYFTEPRKDADVVTGILANQKAYLENMQKTLTPEKVYSDSLNAVLTSHNPKRQPLKPESVDKVSLDRAFEIYKNRFADASDFVFTIVGAFKPETIKPLIEKYLGSLPSSDRDDTFSHPNIYPPKGRVEKVIYKGLEPKSRVTLVSSGEYDYNPENNIQIEALQEILQIKLIESLREEESGVYGVSVSEGTDKFPTGHYRFSIGFGCAPENVDKLVKRAQEEVSKIKTNGADQKDIEKFVAETQRKTETALKTNGFWLDYLDDNTFLGDDLNEIFEQDRLLKSVTVASTKAAAQKYFNDDNFIKVVLMPEKK</sequence>
<keyword evidence="13" id="KW-1185">Reference proteome</keyword>
<dbReference type="InterPro" id="IPR011249">
    <property type="entry name" value="Metalloenz_LuxS/M16"/>
</dbReference>
<feature type="domain" description="Peptidase M16 N-terminal" evidence="10">
    <location>
        <begin position="52"/>
        <end position="179"/>
    </location>
</feature>
<evidence type="ECO:0000256" key="1">
    <source>
        <dbReference type="ARBA" id="ARBA00001947"/>
    </source>
</evidence>
<accession>A0A1G7HF40</accession>
<protein>
    <submittedName>
        <fullName evidence="12">Zinc protease</fullName>
    </submittedName>
</protein>
<evidence type="ECO:0000313" key="12">
    <source>
        <dbReference type="EMBL" id="SDE99107.1"/>
    </source>
</evidence>
<evidence type="ECO:0000256" key="5">
    <source>
        <dbReference type="ARBA" id="ARBA00022801"/>
    </source>
</evidence>
<dbReference type="PROSITE" id="PS00143">
    <property type="entry name" value="INSULINASE"/>
    <property type="match status" value="1"/>
</dbReference>
<evidence type="ECO:0000313" key="13">
    <source>
        <dbReference type="Proteomes" id="UP000198748"/>
    </source>
</evidence>